<organism evidence="8 9">
    <name type="scientific">Staphylococcus auricularis</name>
    <dbReference type="NCBI Taxonomy" id="29379"/>
    <lineage>
        <taxon>Bacteria</taxon>
        <taxon>Bacillati</taxon>
        <taxon>Bacillota</taxon>
        <taxon>Bacilli</taxon>
        <taxon>Bacillales</taxon>
        <taxon>Staphylococcaceae</taxon>
        <taxon>Staphylococcus</taxon>
    </lineage>
</organism>
<comment type="similarity">
    <text evidence="2">Belongs to the DoxX family.</text>
</comment>
<dbReference type="Pfam" id="PF07681">
    <property type="entry name" value="DoxX"/>
    <property type="match status" value="1"/>
</dbReference>
<evidence type="ECO:0000256" key="5">
    <source>
        <dbReference type="ARBA" id="ARBA00022989"/>
    </source>
</evidence>
<keyword evidence="3" id="KW-1003">Cell membrane</keyword>
<dbReference type="Proteomes" id="UP000242694">
    <property type="component" value="Unassembled WGS sequence"/>
</dbReference>
<accession>A0ABX5IFJ0</accession>
<dbReference type="RefSeq" id="WP_107393066.1">
    <property type="nucleotide sequence ID" value="NZ_JALKTO010000001.1"/>
</dbReference>
<evidence type="ECO:0000256" key="6">
    <source>
        <dbReference type="ARBA" id="ARBA00023136"/>
    </source>
</evidence>
<protein>
    <submittedName>
        <fullName evidence="8">DoxX family protein</fullName>
    </submittedName>
</protein>
<evidence type="ECO:0000256" key="2">
    <source>
        <dbReference type="ARBA" id="ARBA00006679"/>
    </source>
</evidence>
<name>A0ABX5IFJ0_9STAP</name>
<dbReference type="InterPro" id="IPR032808">
    <property type="entry name" value="DoxX"/>
</dbReference>
<feature type="transmembrane region" description="Helical" evidence="7">
    <location>
        <begin position="57"/>
        <end position="82"/>
    </location>
</feature>
<dbReference type="InterPro" id="IPR051907">
    <property type="entry name" value="DoxX-like_oxidoreductase"/>
</dbReference>
<dbReference type="PANTHER" id="PTHR33452:SF1">
    <property type="entry name" value="INNER MEMBRANE PROTEIN YPHA-RELATED"/>
    <property type="match status" value="1"/>
</dbReference>
<dbReference type="EMBL" id="PZDI01000049">
    <property type="protein sequence ID" value="PTH15479.1"/>
    <property type="molecule type" value="Genomic_DNA"/>
</dbReference>
<evidence type="ECO:0000256" key="1">
    <source>
        <dbReference type="ARBA" id="ARBA00004651"/>
    </source>
</evidence>
<keyword evidence="6 7" id="KW-0472">Membrane</keyword>
<keyword evidence="9" id="KW-1185">Reference proteome</keyword>
<reference evidence="8 9" key="1">
    <citation type="journal article" date="2016" name="Front. Microbiol.">
        <title>Comprehensive Phylogenetic Analysis of Bovine Non-aureus Staphylococci Species Based on Whole-Genome Sequencing.</title>
        <authorList>
            <person name="Naushad S."/>
            <person name="Barkema H.W."/>
            <person name="Luby C."/>
            <person name="Condas L.A."/>
            <person name="Nobrega D.B."/>
            <person name="Carson D.A."/>
            <person name="De Buck J."/>
        </authorList>
    </citation>
    <scope>NUCLEOTIDE SEQUENCE [LARGE SCALE GENOMIC DNA]</scope>
    <source>
        <strain evidence="8 9">SNUC 993</strain>
    </source>
</reference>
<sequence length="118" mass="12733">MQKGILLIRIMVGIIFTAHGIQKVASGFSMPIELVTGLGFPAFIGIILALGELLGGIALIVGFLTNYAALCIAIIMVGALVFVHLSQGFFNSEFPLLLLVASISIMLSYDWKKIFEPY</sequence>
<evidence type="ECO:0000313" key="8">
    <source>
        <dbReference type="EMBL" id="PTH15479.1"/>
    </source>
</evidence>
<evidence type="ECO:0000256" key="3">
    <source>
        <dbReference type="ARBA" id="ARBA00022475"/>
    </source>
</evidence>
<evidence type="ECO:0000313" key="9">
    <source>
        <dbReference type="Proteomes" id="UP000242694"/>
    </source>
</evidence>
<comment type="caution">
    <text evidence="8">The sequence shown here is derived from an EMBL/GenBank/DDBJ whole genome shotgun (WGS) entry which is preliminary data.</text>
</comment>
<dbReference type="PANTHER" id="PTHR33452">
    <property type="entry name" value="OXIDOREDUCTASE CATD-RELATED"/>
    <property type="match status" value="1"/>
</dbReference>
<proteinExistence type="inferred from homology"/>
<gene>
    <name evidence="8" type="ORF">BU607_08875</name>
</gene>
<keyword evidence="4 7" id="KW-0812">Transmembrane</keyword>
<keyword evidence="5 7" id="KW-1133">Transmembrane helix</keyword>
<evidence type="ECO:0000256" key="4">
    <source>
        <dbReference type="ARBA" id="ARBA00022692"/>
    </source>
</evidence>
<evidence type="ECO:0000256" key="7">
    <source>
        <dbReference type="SAM" id="Phobius"/>
    </source>
</evidence>
<comment type="subcellular location">
    <subcellularLocation>
        <location evidence="1">Cell membrane</location>
        <topology evidence="1">Multi-pass membrane protein</topology>
    </subcellularLocation>
</comment>